<organism evidence="1 2">
    <name type="scientific">Agathobacter rectalis</name>
    <dbReference type="NCBI Taxonomy" id="39491"/>
    <lineage>
        <taxon>Bacteria</taxon>
        <taxon>Bacillati</taxon>
        <taxon>Bacillota</taxon>
        <taxon>Clostridia</taxon>
        <taxon>Lachnospirales</taxon>
        <taxon>Lachnospiraceae</taxon>
        <taxon>Agathobacter</taxon>
    </lineage>
</organism>
<dbReference type="EMBL" id="CVRQ01000019">
    <property type="protein sequence ID" value="CRL37607.1"/>
    <property type="molecule type" value="Genomic_DNA"/>
</dbReference>
<dbReference type="Proteomes" id="UP000049472">
    <property type="component" value="Unassembled WGS sequence"/>
</dbReference>
<keyword evidence="2" id="KW-1185">Reference proteome</keyword>
<gene>
    <name evidence="1" type="ORF">T1815_16261</name>
</gene>
<reference evidence="2" key="1">
    <citation type="submission" date="2015-05" db="EMBL/GenBank/DDBJ databases">
        <authorList>
            <consortium name="Pathogen Informatics"/>
        </authorList>
    </citation>
    <scope>NUCLEOTIDE SEQUENCE [LARGE SCALE GENOMIC DNA]</scope>
    <source>
        <strain evidence="2">T1-815</strain>
    </source>
</reference>
<evidence type="ECO:0000313" key="1">
    <source>
        <dbReference type="EMBL" id="CRL37607.1"/>
    </source>
</evidence>
<dbReference type="RefSeq" id="WP_173858294.1">
    <property type="nucleotide sequence ID" value="NZ_JAAIRZ010000011.1"/>
</dbReference>
<proteinExistence type="predicted"/>
<dbReference type="AlphaFoldDB" id="A0A0M6WN63"/>
<name>A0A0M6WN63_9FIRM</name>
<protein>
    <submittedName>
        <fullName evidence="1">Uncharacterized protein</fullName>
    </submittedName>
</protein>
<sequence>MDMQMHEIYSEQIAQQLIQKAYIPLQGEVTFEDVKNGYERYFKNPNKGTIVEYAMHIIFDKICE</sequence>
<accession>A0A0M6WN63</accession>
<evidence type="ECO:0000313" key="2">
    <source>
        <dbReference type="Proteomes" id="UP000049472"/>
    </source>
</evidence>